<name>A0A9N6ZHG6_9CRUS</name>
<sequence>MMESVENRHQEIDIKRSKFPFCVVWTPIPILTWLFPFLGHMGIALSTGVIRDFAGSFYVSEDDMAFGKPTKYWQLDASKVAGGIAAWDRGVTEASDEYKKHTHNLFVDNCHSHVALALNKMSYPGKRQWNMMSLCWEMLIRGKHTGLTGWLKTWLPFLIWVILILGFTIGRDAVF</sequence>
<organism evidence="2">
    <name type="scientific">Lynceus sp. MCZ IZ 141354</name>
    <dbReference type="NCBI Taxonomy" id="1930659"/>
    <lineage>
        <taxon>Eukaryota</taxon>
        <taxon>Metazoa</taxon>
        <taxon>Ecdysozoa</taxon>
        <taxon>Arthropoda</taxon>
        <taxon>Crustacea</taxon>
        <taxon>Branchiopoda</taxon>
        <taxon>Diplostraca</taxon>
        <taxon>Laevicaudata</taxon>
        <taxon>Lynceidae</taxon>
        <taxon>Lynceus</taxon>
    </lineage>
</organism>
<dbReference type="PANTHER" id="PTHR20921:SF0">
    <property type="entry name" value="TRANSMEMBRANE PROTEIN 222"/>
    <property type="match status" value="1"/>
</dbReference>
<evidence type="ECO:0000313" key="2">
    <source>
        <dbReference type="EMBL" id="CAG4645903.1"/>
    </source>
</evidence>
<dbReference type="AlphaFoldDB" id="A0A9N6ZHG6"/>
<dbReference type="Pfam" id="PF05608">
    <property type="entry name" value="RTE1"/>
    <property type="match status" value="2"/>
</dbReference>
<dbReference type="InterPro" id="IPR008496">
    <property type="entry name" value="TMEM222/RTE1"/>
</dbReference>
<feature type="transmembrane region" description="Helical" evidence="1">
    <location>
        <begin position="21"/>
        <end position="43"/>
    </location>
</feature>
<dbReference type="PANTHER" id="PTHR20921">
    <property type="entry name" value="TRANSMEMBRANE PROTEIN 222"/>
    <property type="match status" value="1"/>
</dbReference>
<dbReference type="EMBL" id="OC989248">
    <property type="protein sequence ID" value="CAG4645903.1"/>
    <property type="molecule type" value="Genomic_DNA"/>
</dbReference>
<protein>
    <submittedName>
        <fullName evidence="2">EOG090X0GY7</fullName>
    </submittedName>
</protein>
<keyword evidence="1" id="KW-1133">Transmembrane helix</keyword>
<accession>A0A9N6ZHG6</accession>
<evidence type="ECO:0000256" key="1">
    <source>
        <dbReference type="SAM" id="Phobius"/>
    </source>
</evidence>
<feature type="transmembrane region" description="Helical" evidence="1">
    <location>
        <begin position="154"/>
        <end position="174"/>
    </location>
</feature>
<keyword evidence="1" id="KW-0812">Transmembrane</keyword>
<gene>
    <name evidence="2" type="primary">EOG090X0GY7</name>
</gene>
<proteinExistence type="predicted"/>
<reference evidence="2" key="1">
    <citation type="submission" date="2021-04" db="EMBL/GenBank/DDBJ databases">
        <authorList>
            <person name="Cornetti L."/>
        </authorList>
    </citation>
    <scope>NUCLEOTIDE SEQUENCE</scope>
</reference>
<keyword evidence="1" id="KW-0472">Membrane</keyword>